<dbReference type="GO" id="GO:0016740">
    <property type="term" value="F:transferase activity"/>
    <property type="evidence" value="ECO:0007669"/>
    <property type="project" value="UniProtKB-KW"/>
</dbReference>
<protein>
    <recommendedName>
        <fullName evidence="3">acetyl-CoA carboxytransferase</fullName>
        <ecNumber evidence="3">2.1.3.15</ecNumber>
    </recommendedName>
</protein>
<keyword evidence="15" id="KW-0275">Fatty acid biosynthesis</keyword>
<dbReference type="InterPro" id="IPR013762">
    <property type="entry name" value="Integrase-like_cat_sf"/>
</dbReference>
<evidence type="ECO:0000259" key="22">
    <source>
        <dbReference type="PROSITE" id="PS51900"/>
    </source>
</evidence>
<dbReference type="SUPFAM" id="SSF52096">
    <property type="entry name" value="ClpP/crotonase"/>
    <property type="match status" value="1"/>
</dbReference>
<dbReference type="Gene3D" id="1.10.150.130">
    <property type="match status" value="1"/>
</dbReference>
<feature type="transmembrane region" description="Helical" evidence="19">
    <location>
        <begin position="7"/>
        <end position="26"/>
    </location>
</feature>
<evidence type="ECO:0000256" key="7">
    <source>
        <dbReference type="ARBA" id="ARBA00022679"/>
    </source>
</evidence>
<keyword evidence="16" id="KW-0233">DNA recombination</keyword>
<keyword evidence="11" id="KW-0067">ATP-binding</keyword>
<keyword evidence="14" id="KW-0238">DNA-binding</keyword>
<dbReference type="Proteomes" id="UP001642464">
    <property type="component" value="Unassembled WGS sequence"/>
</dbReference>
<evidence type="ECO:0000256" key="15">
    <source>
        <dbReference type="ARBA" id="ARBA00023160"/>
    </source>
</evidence>
<dbReference type="Pfam" id="PF00589">
    <property type="entry name" value="Phage_integrase"/>
    <property type="match status" value="1"/>
</dbReference>
<keyword evidence="24" id="KW-1185">Reference proteome</keyword>
<keyword evidence="19" id="KW-0812">Transmembrane</keyword>
<dbReference type="NCBIfam" id="NF001399">
    <property type="entry name" value="PRK00283.1"/>
    <property type="match status" value="1"/>
</dbReference>
<evidence type="ECO:0000259" key="21">
    <source>
        <dbReference type="PROSITE" id="PS51898"/>
    </source>
</evidence>
<dbReference type="SUPFAM" id="SSF56349">
    <property type="entry name" value="DNA breaking-rejoining enzymes"/>
    <property type="match status" value="1"/>
</dbReference>
<dbReference type="NCBIfam" id="NF004344">
    <property type="entry name" value="PRK05724.1"/>
    <property type="match status" value="1"/>
</dbReference>
<evidence type="ECO:0000256" key="6">
    <source>
        <dbReference type="ARBA" id="ARBA00022618"/>
    </source>
</evidence>
<keyword evidence="7 23" id="KW-0808">Transferase</keyword>
<dbReference type="PRINTS" id="PR01069">
    <property type="entry name" value="ACCCTRFRASEA"/>
</dbReference>
<evidence type="ECO:0000313" key="24">
    <source>
        <dbReference type="Proteomes" id="UP001642464"/>
    </source>
</evidence>
<dbReference type="PROSITE" id="PS50989">
    <property type="entry name" value="COA_CT_CTER"/>
    <property type="match status" value="1"/>
</dbReference>
<evidence type="ECO:0000256" key="4">
    <source>
        <dbReference type="ARBA" id="ARBA00022490"/>
    </source>
</evidence>
<evidence type="ECO:0000256" key="11">
    <source>
        <dbReference type="ARBA" id="ARBA00022840"/>
    </source>
</evidence>
<evidence type="ECO:0000256" key="5">
    <source>
        <dbReference type="ARBA" id="ARBA00022516"/>
    </source>
</evidence>
<keyword evidence="19" id="KW-1133">Transmembrane helix</keyword>
<keyword evidence="19" id="KW-0472">Membrane</keyword>
<evidence type="ECO:0000256" key="13">
    <source>
        <dbReference type="ARBA" id="ARBA00023098"/>
    </source>
</evidence>
<dbReference type="HAMAP" id="MF_01808">
    <property type="entry name" value="Recomb_XerC_XerD"/>
    <property type="match status" value="1"/>
</dbReference>
<feature type="domain" description="CoA carboxyltransferase C-terminal" evidence="20">
    <location>
        <begin position="966"/>
        <end position="1219"/>
    </location>
</feature>
<name>A0ABP0PSQ8_9DINO</name>
<comment type="caution">
    <text evidence="23">The sequence shown here is derived from an EMBL/GenBank/DDBJ whole genome shotgun (WGS) entry which is preliminary data.</text>
</comment>
<proteinExistence type="inferred from homology"/>
<sequence length="1243" mass="133132">MPSLFRFLSITGTIAAVVCGTLYFFAVEFEPEQSEVVKVTFPWETDSAESTEGQSGVTREDLAPPAAVEEQWRGRAGVEREQLDPVMSQSGSGLPHELWSGLSAEQLAENISALSLPPHSPALHALWRRLVISDTPAADGASQARFTALRVEALDQSGLIAEAAALLARDPAATRDPLLRALAAKNEIGLGNAEHGCGLARGLARAHAELPGPIQADTLLITGYCAALNGDMDAAALQARLIRGLEFGNLPGVDILDSVSAGLKPDMPTGQKLTPLDYRIATLKAPFPREALIQAASPSLLAALAHDPRTPADIRLAAGERAAALNALPPRDLAPLYRASGAGGDAGTIERTGLFKAAEAQSAPKTRAHNIRAFLDNARRAGLGWAGLAVMAGPTQELTPSPDIGWFAETAIEVSLAAGDFEAARNWARLTLPSGTWNPDAETQAHAHWMALADIAEPTTGVDRGRHLGAVEALARQGRFSPALLHRLTTVLDALDMPVPRAIWDLTAAAPQPAGGHLPDTGVLSELSQASRKKEFGRTVLLVMRTIGAGGPEEAHMIALGDSIRALRRAGLETDARRLAFEGLFGAWPRAMIAAERGAAANTLDAYARDLDAYARFLERGGVALALARKADVSRYLQALSAEGLKAASRARRLSAVRQLYKFLEAEGVVEESPAAGVALPTKQRALPKTLSVDEVDLLIAAAARTSDGLKGRELVRALRHHCLLEMLYATGMRVSELVSLPRSVLKDDPRLIAIRGKGGRERLVPLNAGARAALARYLAVGTHPDDGVSAMIATRYLFPSRGAEGHLTRQRFAQDLKGTAVSAGLDPERVSPHVLRHAFASHLLERGADLRAVQSLLGHADISTTEIYTHVLEERLKRLVTEHHPLAKKANVRPTSRPVAQNAAFFPAKRYDEVPLERTQSDRPVPVRTYLDFEKPIAELESKVSELKALEGDEGVSIADEVKKLEQKAKAALVDTYSKLTPWQKTQVARHPDRPHALDYISALIDDFTPLAGDRYFSEDEAVMGGLGRFRGKSVMVIGHEKGSDTEGRIRHNFGMARPEGYRKAVRLMEMADKFKMPVLTLVDTAGAYPGIGAEERGQAEAIARSTDKCLELGVPIIAVVIGEGGSGGAVAIATANRILMLEHAIYTVASPEAAASILWRDSSKAIDAATNMKITAQDLDTLGVIDVIVREPVGGAHRDRALAIKTAGDAIAKALTEFEGKSSSEIRRLRHERFLSIGGQL</sequence>
<feature type="domain" description="Tyr recombinase" evidence="21">
    <location>
        <begin position="686"/>
        <end position="882"/>
    </location>
</feature>
<evidence type="ECO:0000256" key="10">
    <source>
        <dbReference type="ARBA" id="ARBA00022832"/>
    </source>
</evidence>
<comment type="subcellular location">
    <subcellularLocation>
        <location evidence="1">Cytoplasm</location>
    </subcellularLocation>
</comment>
<gene>
    <name evidence="23" type="ORF">SCF082_LOCUS37254</name>
</gene>
<dbReference type="PANTHER" id="PTHR42853">
    <property type="entry name" value="ACETYL-COENZYME A CARBOXYLASE CARBOXYL TRANSFERASE SUBUNIT ALPHA"/>
    <property type="match status" value="1"/>
</dbReference>
<comment type="catalytic activity">
    <reaction evidence="18">
        <text>N(6)-carboxybiotinyl-L-lysyl-[protein] + acetyl-CoA = N(6)-biotinyl-L-lysyl-[protein] + malonyl-CoA</text>
        <dbReference type="Rhea" id="RHEA:54728"/>
        <dbReference type="Rhea" id="RHEA-COMP:10505"/>
        <dbReference type="Rhea" id="RHEA-COMP:10506"/>
        <dbReference type="ChEBI" id="CHEBI:57288"/>
        <dbReference type="ChEBI" id="CHEBI:57384"/>
        <dbReference type="ChEBI" id="CHEBI:83144"/>
        <dbReference type="ChEBI" id="CHEBI:83145"/>
        <dbReference type="EC" id="2.1.3.15"/>
    </reaction>
</comment>
<evidence type="ECO:0000256" key="12">
    <source>
        <dbReference type="ARBA" id="ARBA00022908"/>
    </source>
</evidence>
<evidence type="ECO:0000256" key="14">
    <source>
        <dbReference type="ARBA" id="ARBA00023125"/>
    </source>
</evidence>
<dbReference type="InterPro" id="IPR029045">
    <property type="entry name" value="ClpP/crotonase-like_dom_sf"/>
</dbReference>
<dbReference type="InterPro" id="IPR011010">
    <property type="entry name" value="DNA_brk_join_enz"/>
</dbReference>
<dbReference type="NCBIfam" id="TIGR00513">
    <property type="entry name" value="accA"/>
    <property type="match status" value="1"/>
</dbReference>
<evidence type="ECO:0000256" key="2">
    <source>
        <dbReference type="ARBA" id="ARBA00004956"/>
    </source>
</evidence>
<evidence type="ECO:0000313" key="23">
    <source>
        <dbReference type="EMBL" id="CAK9077750.1"/>
    </source>
</evidence>
<keyword evidence="13" id="KW-0443">Lipid metabolism</keyword>
<keyword evidence="12" id="KW-0229">DNA integration</keyword>
<keyword evidence="4" id="KW-0963">Cytoplasm</keyword>
<dbReference type="InterPro" id="IPR023009">
    <property type="entry name" value="Tyrosine_recombinase_XerC/XerD"/>
</dbReference>
<dbReference type="Pfam" id="PF03255">
    <property type="entry name" value="ACCA"/>
    <property type="match status" value="1"/>
</dbReference>
<dbReference type="InterPro" id="IPR010998">
    <property type="entry name" value="Integrase_recombinase_N"/>
</dbReference>
<comment type="pathway">
    <text evidence="2">Lipid metabolism; malonyl-CoA biosynthesis; malonyl-CoA from acetyl-CoA: step 1/1.</text>
</comment>
<keyword evidence="10" id="KW-0276">Fatty acid metabolism</keyword>
<feature type="domain" description="Core-binding (CB)" evidence="22">
    <location>
        <begin position="579"/>
        <end position="665"/>
    </location>
</feature>
<evidence type="ECO:0000259" key="20">
    <source>
        <dbReference type="PROSITE" id="PS50989"/>
    </source>
</evidence>
<dbReference type="Gene3D" id="1.10.443.10">
    <property type="entry name" value="Intergrase catalytic core"/>
    <property type="match status" value="1"/>
</dbReference>
<dbReference type="EMBL" id="CAXAMM010037891">
    <property type="protein sequence ID" value="CAK9077750.1"/>
    <property type="molecule type" value="Genomic_DNA"/>
</dbReference>
<dbReference type="InterPro" id="IPR002104">
    <property type="entry name" value="Integrase_catalytic"/>
</dbReference>
<keyword evidence="9" id="KW-0159">Chromosome partition</keyword>
<dbReference type="InterPro" id="IPR004107">
    <property type="entry name" value="Integrase_SAM-like_N"/>
</dbReference>
<evidence type="ECO:0000256" key="18">
    <source>
        <dbReference type="ARBA" id="ARBA00049152"/>
    </source>
</evidence>
<dbReference type="InterPro" id="IPR011763">
    <property type="entry name" value="COA_CT_C"/>
</dbReference>
<dbReference type="InterPro" id="IPR044068">
    <property type="entry name" value="CB"/>
</dbReference>
<keyword evidence="5" id="KW-0444">Lipid biosynthesis</keyword>
<dbReference type="PROSITE" id="PS51900">
    <property type="entry name" value="CB"/>
    <property type="match status" value="1"/>
</dbReference>
<organism evidence="23 24">
    <name type="scientific">Durusdinium trenchii</name>
    <dbReference type="NCBI Taxonomy" id="1381693"/>
    <lineage>
        <taxon>Eukaryota</taxon>
        <taxon>Sar</taxon>
        <taxon>Alveolata</taxon>
        <taxon>Dinophyceae</taxon>
        <taxon>Suessiales</taxon>
        <taxon>Symbiodiniaceae</taxon>
        <taxon>Durusdinium</taxon>
    </lineage>
</organism>
<reference evidence="23 24" key="1">
    <citation type="submission" date="2024-02" db="EMBL/GenBank/DDBJ databases">
        <authorList>
            <person name="Chen Y."/>
            <person name="Shah S."/>
            <person name="Dougan E. K."/>
            <person name="Thang M."/>
            <person name="Chan C."/>
        </authorList>
    </citation>
    <scope>NUCLEOTIDE SEQUENCE [LARGE SCALE GENOMIC DNA]</scope>
</reference>
<evidence type="ECO:0000256" key="1">
    <source>
        <dbReference type="ARBA" id="ARBA00004496"/>
    </source>
</evidence>
<dbReference type="PANTHER" id="PTHR42853:SF3">
    <property type="entry name" value="ACETYL-COENZYME A CARBOXYLASE CARBOXYL TRANSFERASE SUBUNIT ALPHA, CHLOROPLASTIC"/>
    <property type="match status" value="1"/>
</dbReference>
<evidence type="ECO:0000256" key="9">
    <source>
        <dbReference type="ARBA" id="ARBA00022829"/>
    </source>
</evidence>
<evidence type="ECO:0000256" key="8">
    <source>
        <dbReference type="ARBA" id="ARBA00022741"/>
    </source>
</evidence>
<dbReference type="NCBIfam" id="NF041504">
    <property type="entry name" value="AccA_sub"/>
    <property type="match status" value="1"/>
</dbReference>
<dbReference type="PROSITE" id="PS51898">
    <property type="entry name" value="TYR_RECOMBINASE"/>
    <property type="match status" value="1"/>
</dbReference>
<evidence type="ECO:0000256" key="16">
    <source>
        <dbReference type="ARBA" id="ARBA00023172"/>
    </source>
</evidence>
<keyword evidence="6" id="KW-0132">Cell division</keyword>
<dbReference type="HAMAP" id="MF_00823">
    <property type="entry name" value="AcetylCoA_CT_alpha"/>
    <property type="match status" value="1"/>
</dbReference>
<evidence type="ECO:0000256" key="19">
    <source>
        <dbReference type="SAM" id="Phobius"/>
    </source>
</evidence>
<accession>A0ABP0PSQ8</accession>
<keyword evidence="17" id="KW-0131">Cell cycle</keyword>
<dbReference type="Pfam" id="PF02899">
    <property type="entry name" value="Phage_int_SAM_1"/>
    <property type="match status" value="1"/>
</dbReference>
<keyword evidence="8" id="KW-0547">Nucleotide-binding</keyword>
<dbReference type="InterPro" id="IPR001095">
    <property type="entry name" value="Acetyl_CoA_COase_a_su"/>
</dbReference>
<evidence type="ECO:0000256" key="3">
    <source>
        <dbReference type="ARBA" id="ARBA00011883"/>
    </source>
</evidence>
<dbReference type="EC" id="2.1.3.15" evidence="3"/>
<evidence type="ECO:0000256" key="17">
    <source>
        <dbReference type="ARBA" id="ARBA00023306"/>
    </source>
</evidence>
<dbReference type="Gene3D" id="3.90.226.10">
    <property type="entry name" value="2-enoyl-CoA Hydratase, Chain A, domain 1"/>
    <property type="match status" value="1"/>
</dbReference>